<protein>
    <submittedName>
        <fullName evidence="2">Copper resistance protein NlpE N-terminal domain-containing protein</fullName>
    </submittedName>
</protein>
<accession>A0A8J7G8Y6</accession>
<dbReference type="Pfam" id="PF04170">
    <property type="entry name" value="NlpE"/>
    <property type="match status" value="1"/>
</dbReference>
<dbReference type="EMBL" id="JADGIK010000005">
    <property type="protein sequence ID" value="MBF0597575.1"/>
    <property type="molecule type" value="Genomic_DNA"/>
</dbReference>
<sequence length="155" mass="17345">MKRFVIACLVATGLLFVSSCKNETETVDTINTNDTIQLEDSISTASNAENSIDYIGSYEGILPCIDTNCKEIELSLKLMPDNIFVYSTKRIDIDKEALMTTGTYHFEQDGNTIVLDQISNVPNAFFIAEGKIYQLDKEQNKIEGANAEKFILKKK</sequence>
<feature type="chain" id="PRO_5035148408" evidence="1">
    <location>
        <begin position="24"/>
        <end position="155"/>
    </location>
</feature>
<comment type="caution">
    <text evidence="2">The sequence shown here is derived from an EMBL/GenBank/DDBJ whole genome shotgun (WGS) entry which is preliminary data.</text>
</comment>
<gene>
    <name evidence="2" type="ORF">IM532_08975</name>
</gene>
<evidence type="ECO:0000313" key="2">
    <source>
        <dbReference type="EMBL" id="MBF0597575.1"/>
    </source>
</evidence>
<keyword evidence="3" id="KW-1185">Reference proteome</keyword>
<evidence type="ECO:0000256" key="1">
    <source>
        <dbReference type="SAM" id="SignalP"/>
    </source>
</evidence>
<reference evidence="2" key="1">
    <citation type="submission" date="2020-10" db="EMBL/GenBank/DDBJ databases">
        <authorList>
            <person name="Lu T."/>
            <person name="Wang Q."/>
            <person name="Han X."/>
        </authorList>
    </citation>
    <scope>NUCLEOTIDE SEQUENCE</scope>
    <source>
        <strain evidence="2">WQ 117</strain>
    </source>
</reference>
<name>A0A8J7G8Y6_9FLAO</name>
<dbReference type="PROSITE" id="PS51257">
    <property type="entry name" value="PROKAR_LIPOPROTEIN"/>
    <property type="match status" value="1"/>
</dbReference>
<evidence type="ECO:0000313" key="3">
    <source>
        <dbReference type="Proteomes" id="UP000608754"/>
    </source>
</evidence>
<dbReference type="Proteomes" id="UP000608754">
    <property type="component" value="Unassembled WGS sequence"/>
</dbReference>
<proteinExistence type="predicted"/>
<dbReference type="Gene3D" id="2.40.128.640">
    <property type="match status" value="1"/>
</dbReference>
<feature type="signal peptide" evidence="1">
    <location>
        <begin position="1"/>
        <end position="23"/>
    </location>
</feature>
<dbReference type="RefSeq" id="WP_194183116.1">
    <property type="nucleotide sequence ID" value="NZ_JADGIK010000005.1"/>
</dbReference>
<dbReference type="AlphaFoldDB" id="A0A8J7G8Y6"/>
<keyword evidence="1" id="KW-0732">Signal</keyword>
<organism evidence="2 3">
    <name type="scientific">Faecalibacter rhinopitheci</name>
    <dbReference type="NCBI Taxonomy" id="2779678"/>
    <lineage>
        <taxon>Bacteria</taxon>
        <taxon>Pseudomonadati</taxon>
        <taxon>Bacteroidota</taxon>
        <taxon>Flavobacteriia</taxon>
        <taxon>Flavobacteriales</taxon>
        <taxon>Weeksellaceae</taxon>
        <taxon>Faecalibacter</taxon>
    </lineage>
</organism>
<dbReference type="InterPro" id="IPR007298">
    <property type="entry name" value="Cu-R_lipoprotein_NlpE"/>
</dbReference>